<dbReference type="EMBL" id="GG745341">
    <property type="protein sequence ID" value="KNE63170.1"/>
    <property type="molecule type" value="Genomic_DNA"/>
</dbReference>
<reference evidence="2 3" key="1">
    <citation type="submission" date="2009-11" db="EMBL/GenBank/DDBJ databases">
        <title>Annotation of Allomyces macrogynus ATCC 38327.</title>
        <authorList>
            <consortium name="The Broad Institute Genome Sequencing Platform"/>
            <person name="Russ C."/>
            <person name="Cuomo C."/>
            <person name="Burger G."/>
            <person name="Gray M.W."/>
            <person name="Holland P.W.H."/>
            <person name="King N."/>
            <person name="Lang F.B.F."/>
            <person name="Roger A.J."/>
            <person name="Ruiz-Trillo I."/>
            <person name="Young S.K."/>
            <person name="Zeng Q."/>
            <person name="Gargeya S."/>
            <person name="Fitzgerald M."/>
            <person name="Haas B."/>
            <person name="Abouelleil A."/>
            <person name="Alvarado L."/>
            <person name="Arachchi H.M."/>
            <person name="Berlin A."/>
            <person name="Chapman S.B."/>
            <person name="Gearin G."/>
            <person name="Goldberg J."/>
            <person name="Griggs A."/>
            <person name="Gujja S."/>
            <person name="Hansen M."/>
            <person name="Heiman D."/>
            <person name="Howarth C."/>
            <person name="Larimer J."/>
            <person name="Lui A."/>
            <person name="MacDonald P.J.P."/>
            <person name="McCowen C."/>
            <person name="Montmayeur A."/>
            <person name="Murphy C."/>
            <person name="Neiman D."/>
            <person name="Pearson M."/>
            <person name="Priest M."/>
            <person name="Roberts A."/>
            <person name="Saif S."/>
            <person name="Shea T."/>
            <person name="Sisk P."/>
            <person name="Stolte C."/>
            <person name="Sykes S."/>
            <person name="Wortman J."/>
            <person name="Nusbaum C."/>
            <person name="Birren B."/>
        </authorList>
    </citation>
    <scope>NUCLEOTIDE SEQUENCE [LARGE SCALE GENOMIC DNA]</scope>
    <source>
        <strain evidence="2 3">ATCC 38327</strain>
    </source>
</reference>
<protein>
    <submittedName>
        <fullName evidence="2">Uncharacterized protein</fullName>
    </submittedName>
</protein>
<proteinExistence type="predicted"/>
<accession>A0A0L0SLA8</accession>
<evidence type="ECO:0000256" key="1">
    <source>
        <dbReference type="SAM" id="MobiDB-lite"/>
    </source>
</evidence>
<dbReference type="OrthoDB" id="10475580at2759"/>
<organism evidence="2 3">
    <name type="scientific">Allomyces macrogynus (strain ATCC 38327)</name>
    <name type="common">Allomyces javanicus var. macrogynus</name>
    <dbReference type="NCBI Taxonomy" id="578462"/>
    <lineage>
        <taxon>Eukaryota</taxon>
        <taxon>Fungi</taxon>
        <taxon>Fungi incertae sedis</taxon>
        <taxon>Blastocladiomycota</taxon>
        <taxon>Blastocladiomycetes</taxon>
        <taxon>Blastocladiales</taxon>
        <taxon>Blastocladiaceae</taxon>
        <taxon>Allomyces</taxon>
    </lineage>
</organism>
<feature type="region of interest" description="Disordered" evidence="1">
    <location>
        <begin position="91"/>
        <end position="129"/>
    </location>
</feature>
<sequence>MGVFAATQPPAALVPVVGGAISSRRLYSSGKKVGGFFEMTKILGKYAVALGYDWLREIDWKQRMRKMRKVMMQVLPKGSAMPSDQQIKDVLSKPIDPNSPLGRKLTQVLDRKERGNDAEEDELSDEEDHEHAMLIEQSELEDLMFTPTHLAPLSKLETDAKDYPILPDVCFTSTALDPTTDINPHIVQVPQQRTRRPPFQLFMVKTPEIARLMVSRCKAAEYVAIDLEGHANIPTLPRALDFDADWTFMPAVTPVLPADESRGALAVRHAVPVTLESRPHVVKSAFHVPLGDIHAQPWKVHALHRPAQIVKSVFDGRRQLAPLASCGTVRSCPTRPCSIRGRPTSIRTIAHVHDAARAPIIEGSQLFMSDDELAAALQQRFAKDSPLAQKVVASLEQRIRAEQDGDRPKRTLPNVEETALEDLWLSPPHVASLSQVETGAKG</sequence>
<dbReference type="Proteomes" id="UP000054350">
    <property type="component" value="Unassembled WGS sequence"/>
</dbReference>
<keyword evidence="3" id="KW-1185">Reference proteome</keyword>
<feature type="compositionally biased region" description="Acidic residues" evidence="1">
    <location>
        <begin position="118"/>
        <end position="128"/>
    </location>
</feature>
<name>A0A0L0SLA8_ALLM3</name>
<reference evidence="3" key="2">
    <citation type="submission" date="2009-11" db="EMBL/GenBank/DDBJ databases">
        <title>The Genome Sequence of Allomyces macrogynus strain ATCC 38327.</title>
        <authorList>
            <consortium name="The Broad Institute Genome Sequencing Platform"/>
            <person name="Russ C."/>
            <person name="Cuomo C."/>
            <person name="Shea T."/>
            <person name="Young S.K."/>
            <person name="Zeng Q."/>
            <person name="Koehrsen M."/>
            <person name="Haas B."/>
            <person name="Borodovsky M."/>
            <person name="Guigo R."/>
            <person name="Alvarado L."/>
            <person name="Berlin A."/>
            <person name="Borenstein D."/>
            <person name="Chen Z."/>
            <person name="Engels R."/>
            <person name="Freedman E."/>
            <person name="Gellesch M."/>
            <person name="Goldberg J."/>
            <person name="Griggs A."/>
            <person name="Gujja S."/>
            <person name="Heiman D."/>
            <person name="Hepburn T."/>
            <person name="Howarth C."/>
            <person name="Jen D."/>
            <person name="Larson L."/>
            <person name="Lewis B."/>
            <person name="Mehta T."/>
            <person name="Park D."/>
            <person name="Pearson M."/>
            <person name="Roberts A."/>
            <person name="Saif S."/>
            <person name="Shenoy N."/>
            <person name="Sisk P."/>
            <person name="Stolte C."/>
            <person name="Sykes S."/>
            <person name="Walk T."/>
            <person name="White J."/>
            <person name="Yandava C."/>
            <person name="Burger G."/>
            <person name="Gray M.W."/>
            <person name="Holland P.W.H."/>
            <person name="King N."/>
            <person name="Lang F.B.F."/>
            <person name="Roger A.J."/>
            <person name="Ruiz-Trillo I."/>
            <person name="Lander E."/>
            <person name="Nusbaum C."/>
        </authorList>
    </citation>
    <scope>NUCLEOTIDE SEQUENCE [LARGE SCALE GENOMIC DNA]</scope>
    <source>
        <strain evidence="3">ATCC 38327</strain>
    </source>
</reference>
<evidence type="ECO:0000313" key="2">
    <source>
        <dbReference type="EMBL" id="KNE63170.1"/>
    </source>
</evidence>
<dbReference type="VEuPathDB" id="FungiDB:AMAG_18961"/>
<evidence type="ECO:0000313" key="3">
    <source>
        <dbReference type="Proteomes" id="UP000054350"/>
    </source>
</evidence>
<gene>
    <name evidence="2" type="ORF">AMAG_18961</name>
</gene>
<dbReference type="AlphaFoldDB" id="A0A0L0SLA8"/>